<comment type="caution">
    <text evidence="2">The sequence shown here is derived from an EMBL/GenBank/DDBJ whole genome shotgun (WGS) entry which is preliminary data.</text>
</comment>
<keyword evidence="3" id="KW-1185">Reference proteome</keyword>
<evidence type="ECO:0000313" key="3">
    <source>
        <dbReference type="Proteomes" id="UP000265618"/>
    </source>
</evidence>
<proteinExistence type="predicted"/>
<protein>
    <submittedName>
        <fullName evidence="2">Uncharacterized protein</fullName>
    </submittedName>
</protein>
<organism evidence="2 3">
    <name type="scientific">Kipferlia bialata</name>
    <dbReference type="NCBI Taxonomy" id="797122"/>
    <lineage>
        <taxon>Eukaryota</taxon>
        <taxon>Metamonada</taxon>
        <taxon>Carpediemonas-like organisms</taxon>
        <taxon>Kipferlia</taxon>
    </lineage>
</organism>
<feature type="non-terminal residue" evidence="2">
    <location>
        <position position="1"/>
    </location>
</feature>
<dbReference type="Proteomes" id="UP000265618">
    <property type="component" value="Unassembled WGS sequence"/>
</dbReference>
<sequence>FVSPPEALRAGRDAVSDYAVFTRLWGGEAPDTLKAARRQFIMEYFLHARTGALYHRSKGERTAYDVVTGVTGCRRSVVAQCVREAKAAVSTNLAWEGVDVGNTVDHWSSNTERPLIWPGGELPLDLGIVSYTEAGPDTCDSGIEAVDPIVSTDGDSCPDDTTGIDNGVGSGSDLHLVSVALGTTSAQIGDALILYADRGGWVLVYDTGCTSSRNSSPAENTRADDQLRFDTAFLPHLDAAVSAARVSSGYRVEVVLVVSHSDADHIGYLPHVLKWMADTREAQEGLVTLQGISGDSIHDNDSGTDTVPTLSVMGGSRVFLNLRDNCAPATDLLCNALRLITNNETFVKGHATTDSAPTLSPLDQIERAGQVHWLCDKQWRERERECVLLDWVCDRYRVVVHMHLPPLHDDPNMEAVSLLVDVQDRGVDDAESDYNATDATSASQAGTFNTGLRAAHLFLPSDAPHQAWRSFYDAKTSLWNSTRDTSHCALFKLPHHGSKKSWPQGVAGGMEGMFRGTLPNCLVTGTLGTSTPYETGSDTPTSGSMNVSMSRKQCMADAHSHLLTQIQGVQDGGLDSISCTRPWVVVQSCALPVLDTLPEHLTCVDSDKYSTHGCDVLCPCIDGEVAPFVPVCVDVALEPSIEGTHPTFHTSCRTLAPPPTEYRDSKRAIAGRRHCGGISTSGPTESMAERVSQFVHALAVPIPSVQDGGYFYEEQGTSIQREYQWGLSLSSANSQHSEHYSHASLSGHDSVQLEPTTFSVDEGRGCEAEVVQLHTPVRYAWDTDTETEGGKCSAYKDGTDMGQSAVEM</sequence>
<dbReference type="AlphaFoldDB" id="A0A9K3CUH0"/>
<reference evidence="2 3" key="1">
    <citation type="journal article" date="2018" name="PLoS ONE">
        <title>The draft genome of Kipferlia bialata reveals reductive genome evolution in fornicate parasites.</title>
        <authorList>
            <person name="Tanifuji G."/>
            <person name="Takabayashi S."/>
            <person name="Kume K."/>
            <person name="Takagi M."/>
            <person name="Nakayama T."/>
            <person name="Kamikawa R."/>
            <person name="Inagaki Y."/>
            <person name="Hashimoto T."/>
        </authorList>
    </citation>
    <scope>NUCLEOTIDE SEQUENCE [LARGE SCALE GENOMIC DNA]</scope>
    <source>
        <strain evidence="2">NY0173</strain>
    </source>
</reference>
<accession>A0A9K3CUH0</accession>
<feature type="region of interest" description="Disordered" evidence="1">
    <location>
        <begin position="784"/>
        <end position="808"/>
    </location>
</feature>
<gene>
    <name evidence="2" type="ORF">KIPB_004886</name>
</gene>
<name>A0A9K3CUH0_9EUKA</name>
<dbReference type="EMBL" id="BDIP01001090">
    <property type="protein sequence ID" value="GIQ83544.1"/>
    <property type="molecule type" value="Genomic_DNA"/>
</dbReference>
<evidence type="ECO:0000313" key="2">
    <source>
        <dbReference type="EMBL" id="GIQ83544.1"/>
    </source>
</evidence>
<evidence type="ECO:0000256" key="1">
    <source>
        <dbReference type="SAM" id="MobiDB-lite"/>
    </source>
</evidence>